<dbReference type="CDD" id="cd17729">
    <property type="entry name" value="BRCT_CTDP1"/>
    <property type="match status" value="1"/>
</dbReference>
<dbReference type="Gene3D" id="3.40.50.1000">
    <property type="entry name" value="HAD superfamily/HAD-like"/>
    <property type="match status" value="2"/>
</dbReference>
<feature type="region of interest" description="Disordered" evidence="8">
    <location>
        <begin position="814"/>
        <end position="870"/>
    </location>
</feature>
<comment type="catalytic activity">
    <reaction evidence="5">
        <text>O-phospho-L-seryl-[protein] + H2O = L-seryl-[protein] + phosphate</text>
        <dbReference type="Rhea" id="RHEA:20629"/>
        <dbReference type="Rhea" id="RHEA-COMP:9863"/>
        <dbReference type="Rhea" id="RHEA-COMP:11604"/>
        <dbReference type="ChEBI" id="CHEBI:15377"/>
        <dbReference type="ChEBI" id="CHEBI:29999"/>
        <dbReference type="ChEBI" id="CHEBI:43474"/>
        <dbReference type="ChEBI" id="CHEBI:83421"/>
        <dbReference type="EC" id="3.1.3.16"/>
    </reaction>
</comment>
<dbReference type="AlphaFoldDB" id="A0AAD8Y091"/>
<evidence type="ECO:0000256" key="2">
    <source>
        <dbReference type="ARBA" id="ARBA00013081"/>
    </source>
</evidence>
<keyword evidence="3" id="KW-0378">Hydrolase</keyword>
<feature type="compositionally biased region" description="Pro residues" evidence="8">
    <location>
        <begin position="821"/>
        <end position="832"/>
    </location>
</feature>
<evidence type="ECO:0000256" key="8">
    <source>
        <dbReference type="SAM" id="MobiDB-lite"/>
    </source>
</evidence>
<dbReference type="InterPro" id="IPR036420">
    <property type="entry name" value="BRCT_dom_sf"/>
</dbReference>
<feature type="compositionally biased region" description="Polar residues" evidence="8">
    <location>
        <begin position="66"/>
        <end position="78"/>
    </location>
</feature>
<dbReference type="GO" id="GO:0005634">
    <property type="term" value="C:nucleus"/>
    <property type="evidence" value="ECO:0007669"/>
    <property type="project" value="UniProtKB-SubCell"/>
</dbReference>
<dbReference type="PANTHER" id="PTHR23081:SF36">
    <property type="entry name" value="RNA POLYMERASE II SUBUNIT A C-TERMINAL DOMAIN PHOSPHATASE"/>
    <property type="match status" value="1"/>
</dbReference>
<feature type="region of interest" description="Disordered" evidence="8">
    <location>
        <begin position="1"/>
        <end position="35"/>
    </location>
</feature>
<evidence type="ECO:0000313" key="12">
    <source>
        <dbReference type="Proteomes" id="UP001224775"/>
    </source>
</evidence>
<evidence type="ECO:0000259" key="10">
    <source>
        <dbReference type="PROSITE" id="PS50969"/>
    </source>
</evidence>
<evidence type="ECO:0000256" key="6">
    <source>
        <dbReference type="ARBA" id="ARBA00048336"/>
    </source>
</evidence>
<feature type="coiled-coil region" evidence="7">
    <location>
        <begin position="547"/>
        <end position="577"/>
    </location>
</feature>
<keyword evidence="7" id="KW-0175">Coiled coil</keyword>
<dbReference type="PROSITE" id="PS50969">
    <property type="entry name" value="FCP1"/>
    <property type="match status" value="1"/>
</dbReference>
<comment type="catalytic activity">
    <reaction evidence="6">
        <text>O-phospho-L-threonyl-[protein] + H2O = L-threonyl-[protein] + phosphate</text>
        <dbReference type="Rhea" id="RHEA:47004"/>
        <dbReference type="Rhea" id="RHEA-COMP:11060"/>
        <dbReference type="Rhea" id="RHEA-COMP:11605"/>
        <dbReference type="ChEBI" id="CHEBI:15377"/>
        <dbReference type="ChEBI" id="CHEBI:30013"/>
        <dbReference type="ChEBI" id="CHEBI:43474"/>
        <dbReference type="ChEBI" id="CHEBI:61977"/>
        <dbReference type="EC" id="3.1.3.16"/>
    </reaction>
</comment>
<dbReference type="InterPro" id="IPR036412">
    <property type="entry name" value="HAD-like_sf"/>
</dbReference>
<evidence type="ECO:0000256" key="1">
    <source>
        <dbReference type="ARBA" id="ARBA00004123"/>
    </source>
</evidence>
<dbReference type="InterPro" id="IPR004274">
    <property type="entry name" value="FCP1_dom"/>
</dbReference>
<feature type="compositionally biased region" description="Low complexity" evidence="8">
    <location>
        <begin position="20"/>
        <end position="29"/>
    </location>
</feature>
<protein>
    <recommendedName>
        <fullName evidence="2">protein-serine/threonine phosphatase</fullName>
        <ecNumber evidence="2">3.1.3.16</ecNumber>
    </recommendedName>
</protein>
<dbReference type="GO" id="GO:0008420">
    <property type="term" value="F:RNA polymerase II CTD heptapeptide repeat phosphatase activity"/>
    <property type="evidence" value="ECO:0007669"/>
    <property type="project" value="InterPro"/>
</dbReference>
<dbReference type="InterPro" id="IPR001357">
    <property type="entry name" value="BRCT_dom"/>
</dbReference>
<dbReference type="EMBL" id="JATAAI010000026">
    <property type="protein sequence ID" value="KAK1737184.1"/>
    <property type="molecule type" value="Genomic_DNA"/>
</dbReference>
<proteinExistence type="predicted"/>
<dbReference type="PANTHER" id="PTHR23081">
    <property type="entry name" value="RNA POLYMERASE II CTD PHOSPHATASE"/>
    <property type="match status" value="1"/>
</dbReference>
<evidence type="ECO:0000256" key="5">
    <source>
        <dbReference type="ARBA" id="ARBA00047761"/>
    </source>
</evidence>
<dbReference type="Pfam" id="PF03031">
    <property type="entry name" value="NIF"/>
    <property type="match status" value="1"/>
</dbReference>
<evidence type="ECO:0000256" key="3">
    <source>
        <dbReference type="ARBA" id="ARBA00022801"/>
    </source>
</evidence>
<dbReference type="Proteomes" id="UP001224775">
    <property type="component" value="Unassembled WGS sequence"/>
</dbReference>
<dbReference type="SMART" id="SM00577">
    <property type="entry name" value="CPDc"/>
    <property type="match status" value="1"/>
</dbReference>
<name>A0AAD8Y091_9STRA</name>
<comment type="subcellular location">
    <subcellularLocation>
        <location evidence="1">Nucleus</location>
    </subcellularLocation>
</comment>
<feature type="compositionally biased region" description="Basic and acidic residues" evidence="8">
    <location>
        <begin position="666"/>
        <end position="680"/>
    </location>
</feature>
<feature type="compositionally biased region" description="Acidic residues" evidence="8">
    <location>
        <begin position="844"/>
        <end position="861"/>
    </location>
</feature>
<feature type="domain" description="FCP1 homology" evidence="10">
    <location>
        <begin position="252"/>
        <end position="511"/>
    </location>
</feature>
<gene>
    <name evidence="11" type="ORF">QTG54_012051</name>
</gene>
<dbReference type="PROSITE" id="PS50172">
    <property type="entry name" value="BRCT"/>
    <property type="match status" value="1"/>
</dbReference>
<dbReference type="SUPFAM" id="SSF56784">
    <property type="entry name" value="HAD-like"/>
    <property type="match status" value="1"/>
</dbReference>
<accession>A0AAD8Y091</accession>
<feature type="domain" description="BRCT" evidence="9">
    <location>
        <begin position="726"/>
        <end position="817"/>
    </location>
</feature>
<reference evidence="11" key="1">
    <citation type="submission" date="2023-06" db="EMBL/GenBank/DDBJ databases">
        <title>Survivors Of The Sea: Transcriptome response of Skeletonema marinoi to long-term dormancy.</title>
        <authorList>
            <person name="Pinder M.I.M."/>
            <person name="Kourtchenko O."/>
            <person name="Robertson E.K."/>
            <person name="Larsson T."/>
            <person name="Maumus F."/>
            <person name="Osuna-Cruz C.M."/>
            <person name="Vancaester E."/>
            <person name="Stenow R."/>
            <person name="Vandepoele K."/>
            <person name="Ploug H."/>
            <person name="Bruchert V."/>
            <person name="Godhe A."/>
            <person name="Topel M."/>
        </authorList>
    </citation>
    <scope>NUCLEOTIDE SEQUENCE</scope>
    <source>
        <strain evidence="11">R05AC</strain>
    </source>
</reference>
<keyword evidence="4" id="KW-0539">Nucleus</keyword>
<evidence type="ECO:0000256" key="4">
    <source>
        <dbReference type="ARBA" id="ARBA00023242"/>
    </source>
</evidence>
<dbReference type="InterPro" id="IPR023214">
    <property type="entry name" value="HAD_sf"/>
</dbReference>
<evidence type="ECO:0000256" key="7">
    <source>
        <dbReference type="SAM" id="Coils"/>
    </source>
</evidence>
<dbReference type="EC" id="3.1.3.16" evidence="2"/>
<evidence type="ECO:0000259" key="9">
    <source>
        <dbReference type="PROSITE" id="PS50172"/>
    </source>
</evidence>
<sequence length="870" mass="96433">MSSSSAAKSVIRARMKKRAAGMATSSSSSAQGPCEHPAVVGGLCAVCGADTREANESSQSKSSTSGEWLSSRRNSAATQPKPIPKEPLHVPRKVPRKETADIRQQQILEKQKNIANSLASAAGLDEEMATFDMKSLSGPKKAVAVAPAPALKSVIKKPVASTGSRSLSSLLSGAMATQKMQQTQGTISSINNNPRGVPRQNKFALSNNSANQSPFNSSDPKMTQMTVSGGVTLTVSESEAKAISAASAKKLTEEKKLCLVLDLDHTLLHATDDYRASRFVADEILVSDADDEKKLDDHASPKTMKNDQKRDDVRTILLPMELPPEQQRQYVQQKLQQQGQQQIKLFEMEPLPLQNKNANSVIVMRHYIKLRPYLKEFLTQIQSTYQLSVYTAGTRAYAEQVAIMICRHLVGATLDEEDVNRLHGKLREKEEECRRYQAFVARQKQLELAKERMDSDEVKSEGAKKAVKFDHSKEEDEARKATIDLIVIDDSDDDANDGERASSGKSCADNMNDDVPRKKKKSVNFGSLPAPDTSKEAAAACMDGSKLNNPTEERNRLRVQLEEAEKLEIKAVQLRRKMFGSRIVSRTDVGDLGKDVKSLKRVFPCGGVMAAILDDREDVWANAKNNVTGRPGEPPDNLLLVKPYHWKPFQGYADVNNSSGQDLSESDGRKQDGKNDGKDDDQMLLWTADILRRLHERYYSTSASVEKSVPDLLRSMRRETLRRHPSAKVVMSGLIPIHKQNKQSNIRPPIVRYAEELGAEVLSDVAQGVTHVVAARDGSSKIHRARKEYPGCYIVHAAWLMECYWSITRRDEKSHHMGPLPKQPTQPLPVPPSATAKKDVLLLESDDEESDVDEMDDDFDAELERDMMGL</sequence>
<dbReference type="Gene3D" id="3.40.50.10190">
    <property type="entry name" value="BRCT domain"/>
    <property type="match status" value="1"/>
</dbReference>
<keyword evidence="12" id="KW-1185">Reference proteome</keyword>
<comment type="caution">
    <text evidence="11">The sequence shown here is derived from an EMBL/GenBank/DDBJ whole genome shotgun (WGS) entry which is preliminary data.</text>
</comment>
<feature type="region of interest" description="Disordered" evidence="8">
    <location>
        <begin position="292"/>
        <end position="312"/>
    </location>
</feature>
<dbReference type="InterPro" id="IPR039189">
    <property type="entry name" value="Fcp1"/>
</dbReference>
<organism evidence="11 12">
    <name type="scientific">Skeletonema marinoi</name>
    <dbReference type="NCBI Taxonomy" id="267567"/>
    <lineage>
        <taxon>Eukaryota</taxon>
        <taxon>Sar</taxon>
        <taxon>Stramenopiles</taxon>
        <taxon>Ochrophyta</taxon>
        <taxon>Bacillariophyta</taxon>
        <taxon>Coscinodiscophyceae</taxon>
        <taxon>Thalassiosirophycidae</taxon>
        <taxon>Thalassiosirales</taxon>
        <taxon>Skeletonemataceae</taxon>
        <taxon>Skeletonema</taxon>
        <taxon>Skeletonema marinoi-dohrnii complex</taxon>
    </lineage>
</organism>
<feature type="region of interest" description="Disordered" evidence="8">
    <location>
        <begin position="655"/>
        <end position="680"/>
    </location>
</feature>
<dbReference type="SUPFAM" id="SSF52113">
    <property type="entry name" value="BRCT domain"/>
    <property type="match status" value="1"/>
</dbReference>
<evidence type="ECO:0000313" key="11">
    <source>
        <dbReference type="EMBL" id="KAK1737184.1"/>
    </source>
</evidence>
<feature type="region of interest" description="Disordered" evidence="8">
    <location>
        <begin position="52"/>
        <end position="99"/>
    </location>
</feature>
<feature type="region of interest" description="Disordered" evidence="8">
    <location>
        <begin position="491"/>
        <end position="534"/>
    </location>
</feature>